<dbReference type="EC" id="2.4.-.-" evidence="3"/>
<dbReference type="InterPro" id="IPR001173">
    <property type="entry name" value="Glyco_trans_2-like"/>
</dbReference>
<dbReference type="SUPFAM" id="SSF53448">
    <property type="entry name" value="Nucleotide-diphospho-sugar transferases"/>
    <property type="match status" value="1"/>
</dbReference>
<name>A0A1J5SSL3_9ZZZZ</name>
<keyword evidence="1" id="KW-0812">Transmembrane</keyword>
<comment type="caution">
    <text evidence="3">The sequence shown here is derived from an EMBL/GenBank/DDBJ whole genome shotgun (WGS) entry which is preliminary data.</text>
</comment>
<feature type="transmembrane region" description="Helical" evidence="1">
    <location>
        <begin position="288"/>
        <end position="311"/>
    </location>
</feature>
<accession>A0A1J5SSL3</accession>
<proteinExistence type="predicted"/>
<feature type="domain" description="Glycosyltransferase 2-like" evidence="2">
    <location>
        <begin position="9"/>
        <end position="173"/>
    </location>
</feature>
<gene>
    <name evidence="3" type="primary">epsE_18</name>
    <name evidence="3" type="ORF">GALL_109150</name>
</gene>
<dbReference type="Gene3D" id="3.90.550.10">
    <property type="entry name" value="Spore Coat Polysaccharide Biosynthesis Protein SpsA, Chain A"/>
    <property type="match status" value="1"/>
</dbReference>
<reference evidence="3" key="1">
    <citation type="submission" date="2016-10" db="EMBL/GenBank/DDBJ databases">
        <title>Sequence of Gallionella enrichment culture.</title>
        <authorList>
            <person name="Poehlein A."/>
            <person name="Muehling M."/>
            <person name="Daniel R."/>
        </authorList>
    </citation>
    <scope>NUCLEOTIDE SEQUENCE</scope>
</reference>
<dbReference type="GO" id="GO:0016758">
    <property type="term" value="F:hexosyltransferase activity"/>
    <property type="evidence" value="ECO:0007669"/>
    <property type="project" value="UniProtKB-ARBA"/>
</dbReference>
<dbReference type="InterPro" id="IPR029044">
    <property type="entry name" value="Nucleotide-diphossugar_trans"/>
</dbReference>
<keyword evidence="1" id="KW-1133">Transmembrane helix</keyword>
<keyword evidence="3" id="KW-0328">Glycosyltransferase</keyword>
<dbReference type="PANTHER" id="PTHR22916:SF3">
    <property type="entry name" value="UDP-GLCNAC:BETAGAL BETA-1,3-N-ACETYLGLUCOSAMINYLTRANSFERASE-LIKE PROTEIN 1"/>
    <property type="match status" value="1"/>
</dbReference>
<dbReference type="Pfam" id="PF00535">
    <property type="entry name" value="Glycos_transf_2"/>
    <property type="match status" value="1"/>
</dbReference>
<dbReference type="PANTHER" id="PTHR22916">
    <property type="entry name" value="GLYCOSYLTRANSFERASE"/>
    <property type="match status" value="1"/>
</dbReference>
<dbReference type="EMBL" id="MLJW01000040">
    <property type="protein sequence ID" value="OIR07008.1"/>
    <property type="molecule type" value="Genomic_DNA"/>
</dbReference>
<dbReference type="AlphaFoldDB" id="A0A1J5SSL3"/>
<evidence type="ECO:0000313" key="3">
    <source>
        <dbReference type="EMBL" id="OIR07008.1"/>
    </source>
</evidence>
<evidence type="ECO:0000256" key="1">
    <source>
        <dbReference type="SAM" id="Phobius"/>
    </source>
</evidence>
<protein>
    <submittedName>
        <fullName evidence="3">Putative glycosyltransferase EpsE</fullName>
        <ecNumber evidence="3">2.4.-.-</ecNumber>
    </submittedName>
</protein>
<evidence type="ECO:0000259" key="2">
    <source>
        <dbReference type="Pfam" id="PF00535"/>
    </source>
</evidence>
<keyword evidence="3" id="KW-0808">Transferase</keyword>
<organism evidence="3">
    <name type="scientific">mine drainage metagenome</name>
    <dbReference type="NCBI Taxonomy" id="410659"/>
    <lineage>
        <taxon>unclassified sequences</taxon>
        <taxon>metagenomes</taxon>
        <taxon>ecological metagenomes</taxon>
    </lineage>
</organism>
<sequence length="322" mass="37372">MDNENIKFSIVIPTYNMSKYIGESIESVLNQSYKNYEIIICDNASTDNTSDIVAKYMCDKIKYVRNEHNLGPVANFNLGINIASGDIVKFLEADDFLHRDCLSIIKKKFESYPNASMVSTGRFYIDSESIVFSAYSNKNEELIENGYSFMRNLLYGNEFGTPSDIAIKRYVFSNVMCFDLLYGSYLNDWDLWIRIAREYSTVLIPDKLSYVRRHSEQMGITGSLNNKDVIVNYVMIKKLYSNSYLSMIPIATKSAVYYEYRALLLFLKIPSKKTVTNFIWILKLAYKYFGILFLLIHSLLFLPTILVIEIIKKFDRTYKKIS</sequence>
<keyword evidence="1" id="KW-0472">Membrane</keyword>